<dbReference type="Proteomes" id="UP000649617">
    <property type="component" value="Unassembled WGS sequence"/>
</dbReference>
<keyword evidence="2" id="KW-1185">Reference proteome</keyword>
<protein>
    <submittedName>
        <fullName evidence="1">CACNA1H protein</fullName>
    </submittedName>
</protein>
<evidence type="ECO:0000313" key="2">
    <source>
        <dbReference type="Proteomes" id="UP000649617"/>
    </source>
</evidence>
<dbReference type="OrthoDB" id="26525at2759"/>
<proteinExistence type="predicted"/>
<name>A0A812XTT8_SYMPI</name>
<reference evidence="1" key="1">
    <citation type="submission" date="2021-02" db="EMBL/GenBank/DDBJ databases">
        <authorList>
            <person name="Dougan E. K."/>
            <person name="Rhodes N."/>
            <person name="Thang M."/>
            <person name="Chan C."/>
        </authorList>
    </citation>
    <scope>NUCLEOTIDE SEQUENCE</scope>
</reference>
<sequence>MDSCSVCAAAPASGTTEIQLDHVRVFSLMRRNADIESEVRGVKHPNALAIEMLSSLKLQQAAIQDMLSTSQIQLSELAAKMEKVPKETNCTTVIRLDGAGQDVSGQDDLHGIADNQPVVLVMQTCSHDAPYGEHFRVQETLRFVRTDGGVELQRWVEVIWVKSLPWSMTPLKKIIEVKTVTGAEEADKAIVQFIQEAIETAAE</sequence>
<dbReference type="EMBL" id="CAJNIZ010046538">
    <property type="protein sequence ID" value="CAE7750814.1"/>
    <property type="molecule type" value="Genomic_DNA"/>
</dbReference>
<dbReference type="AlphaFoldDB" id="A0A812XTT8"/>
<accession>A0A812XTT8</accession>
<gene>
    <name evidence="1" type="primary">CACNA1H</name>
    <name evidence="1" type="ORF">SPIL2461_LOCUS21736</name>
</gene>
<comment type="caution">
    <text evidence="1">The sequence shown here is derived from an EMBL/GenBank/DDBJ whole genome shotgun (WGS) entry which is preliminary data.</text>
</comment>
<organism evidence="1 2">
    <name type="scientific">Symbiodinium pilosum</name>
    <name type="common">Dinoflagellate</name>
    <dbReference type="NCBI Taxonomy" id="2952"/>
    <lineage>
        <taxon>Eukaryota</taxon>
        <taxon>Sar</taxon>
        <taxon>Alveolata</taxon>
        <taxon>Dinophyceae</taxon>
        <taxon>Suessiales</taxon>
        <taxon>Symbiodiniaceae</taxon>
        <taxon>Symbiodinium</taxon>
    </lineage>
</organism>
<evidence type="ECO:0000313" key="1">
    <source>
        <dbReference type="EMBL" id="CAE7750814.1"/>
    </source>
</evidence>